<accession>A0A0L0NUQ2</accession>
<sequence>MLSVQLGYNAVTHYADETSNDKENFISLLGDSPEMAAKRYYYPGMSAPNVWSKSIYTMYMEDQKSGSGICSRLF</sequence>
<proteinExistence type="predicted"/>
<dbReference type="EMBL" id="LGST01000041">
    <property type="protein sequence ID" value="KND97758.1"/>
    <property type="molecule type" value="Genomic_DNA"/>
</dbReference>
<evidence type="ECO:0000313" key="1">
    <source>
        <dbReference type="EMBL" id="KND97758.1"/>
    </source>
</evidence>
<organism evidence="1 2">
    <name type="scientific">Candidozyma auris</name>
    <name type="common">Yeast</name>
    <name type="synonym">Candida auris</name>
    <dbReference type="NCBI Taxonomy" id="498019"/>
    <lineage>
        <taxon>Eukaryota</taxon>
        <taxon>Fungi</taxon>
        <taxon>Dikarya</taxon>
        <taxon>Ascomycota</taxon>
        <taxon>Saccharomycotina</taxon>
        <taxon>Pichiomycetes</taxon>
        <taxon>Metschnikowiaceae</taxon>
        <taxon>Candidozyma</taxon>
    </lineage>
</organism>
<dbReference type="VEuPathDB" id="FungiDB:QG37_06168"/>
<dbReference type="Proteomes" id="UP000037122">
    <property type="component" value="Unassembled WGS sequence"/>
</dbReference>
<reference evidence="2" key="1">
    <citation type="journal article" date="2015" name="BMC Genomics">
        <title>Draft genome of a commonly misdiagnosed multidrug resistant pathogen Candida auris.</title>
        <authorList>
            <person name="Chatterjee S."/>
            <person name="Alampalli S.V."/>
            <person name="Nageshan R.K."/>
            <person name="Chettiar S.T."/>
            <person name="Joshi S."/>
            <person name="Tatu U.S."/>
        </authorList>
    </citation>
    <scope>NUCLEOTIDE SEQUENCE [LARGE SCALE GENOMIC DNA]</scope>
    <source>
        <strain evidence="2">6684</strain>
    </source>
</reference>
<protein>
    <submittedName>
        <fullName evidence="1">Uncharacterized protein</fullName>
    </submittedName>
</protein>
<comment type="caution">
    <text evidence="1">The sequence shown here is derived from an EMBL/GenBank/DDBJ whole genome shotgun (WGS) entry which is preliminary data.</text>
</comment>
<evidence type="ECO:0000313" key="2">
    <source>
        <dbReference type="Proteomes" id="UP000037122"/>
    </source>
</evidence>
<name>A0A0L0NUQ2_CANAR</name>
<gene>
    <name evidence="1" type="ORF">QG37_06168</name>
</gene>
<dbReference type="AlphaFoldDB" id="A0A0L0NUQ2"/>